<evidence type="ECO:0000256" key="4">
    <source>
        <dbReference type="ARBA" id="ARBA00023004"/>
    </source>
</evidence>
<keyword evidence="6 8" id="KW-0456">Lyase</keyword>
<evidence type="ECO:0000256" key="3">
    <source>
        <dbReference type="ARBA" id="ARBA00022723"/>
    </source>
</evidence>
<dbReference type="EMBL" id="DWYG01000164">
    <property type="protein sequence ID" value="HJB42744.1"/>
    <property type="molecule type" value="Genomic_DNA"/>
</dbReference>
<dbReference type="GO" id="GO:0051539">
    <property type="term" value="F:4 iron, 4 sulfur cluster binding"/>
    <property type="evidence" value="ECO:0007669"/>
    <property type="project" value="UniProtKB-KW"/>
</dbReference>
<keyword evidence="5" id="KW-0411">Iron-sulfur</keyword>
<sequence length="280" mass="29570">MIRELETTAISQAVYALCLQANKTLPDDLKAALISAREAEPWPLAQDTLSLLEDNLCAAAQNDLPICQDTGMACVFIELGRDVHLNGDLQAAVDAGVRRAYTEGYLRKSITADPLQRRNTEDNTPAFLTVHLVEGAQCSITVAPKGAGSENMSRLAMLKPADGVEGVKAFVLETVRQAGANPCPPIVLGIGIGGSFDKCAALAKRALLRPLDIPNADPYYAALEQELLQKVNALGIGPQGFGGATTCLGVSIEQAPTHVACLPVAVNISCHVTRRASCVL</sequence>
<dbReference type="InterPro" id="IPR004646">
    <property type="entry name" value="Fe-S_hydro-lyase_TtdA-typ_cat"/>
</dbReference>
<comment type="similarity">
    <text evidence="1">Belongs to the class-I fumarase family.</text>
</comment>
<gene>
    <name evidence="8" type="ORF">H9945_09635</name>
</gene>
<organism evidence="8 9">
    <name type="scientific">Candidatus Gemmiger avicola</name>
    <dbReference type="NCBI Taxonomy" id="2838605"/>
    <lineage>
        <taxon>Bacteria</taxon>
        <taxon>Bacillati</taxon>
        <taxon>Bacillota</taxon>
        <taxon>Clostridia</taxon>
        <taxon>Eubacteriales</taxon>
        <taxon>Gemmiger</taxon>
    </lineage>
</organism>
<reference evidence="8" key="1">
    <citation type="journal article" date="2021" name="PeerJ">
        <title>Extensive microbial diversity within the chicken gut microbiome revealed by metagenomics and culture.</title>
        <authorList>
            <person name="Gilroy R."/>
            <person name="Ravi A."/>
            <person name="Getino M."/>
            <person name="Pursley I."/>
            <person name="Horton D.L."/>
            <person name="Alikhan N.F."/>
            <person name="Baker D."/>
            <person name="Gharbi K."/>
            <person name="Hall N."/>
            <person name="Watson M."/>
            <person name="Adriaenssens E.M."/>
            <person name="Foster-Nyarko E."/>
            <person name="Jarju S."/>
            <person name="Secka A."/>
            <person name="Antonio M."/>
            <person name="Oren A."/>
            <person name="Chaudhuri R.R."/>
            <person name="La Ragione R."/>
            <person name="Hildebrand F."/>
            <person name="Pallen M.J."/>
        </authorList>
    </citation>
    <scope>NUCLEOTIDE SEQUENCE</scope>
    <source>
        <strain evidence="8">ChiBcec8-13705</strain>
    </source>
</reference>
<dbReference type="AlphaFoldDB" id="A0A9D2M8F4"/>
<proteinExistence type="inferred from homology"/>
<reference evidence="8" key="2">
    <citation type="submission" date="2021-04" db="EMBL/GenBank/DDBJ databases">
        <authorList>
            <person name="Gilroy R."/>
        </authorList>
    </citation>
    <scope>NUCLEOTIDE SEQUENCE</scope>
    <source>
        <strain evidence="8">ChiBcec8-13705</strain>
    </source>
</reference>
<dbReference type="NCBIfam" id="TIGR00722">
    <property type="entry name" value="ttdA_fumA_fumB"/>
    <property type="match status" value="1"/>
</dbReference>
<evidence type="ECO:0000256" key="5">
    <source>
        <dbReference type="ARBA" id="ARBA00023014"/>
    </source>
</evidence>
<comment type="caution">
    <text evidence="8">The sequence shown here is derived from an EMBL/GenBank/DDBJ whole genome shotgun (WGS) entry which is preliminary data.</text>
</comment>
<accession>A0A9D2M8F4</accession>
<evidence type="ECO:0000256" key="2">
    <source>
        <dbReference type="ARBA" id="ARBA00022485"/>
    </source>
</evidence>
<dbReference type="PANTHER" id="PTHR30389:SF17">
    <property type="entry name" value="L(+)-TARTRATE DEHYDRATASE SUBUNIT ALPHA-RELATED"/>
    <property type="match status" value="1"/>
</dbReference>
<dbReference type="GO" id="GO:0046872">
    <property type="term" value="F:metal ion binding"/>
    <property type="evidence" value="ECO:0007669"/>
    <property type="project" value="UniProtKB-KW"/>
</dbReference>
<keyword evidence="3" id="KW-0479">Metal-binding</keyword>
<dbReference type="GO" id="GO:0004333">
    <property type="term" value="F:fumarate hydratase activity"/>
    <property type="evidence" value="ECO:0007669"/>
    <property type="project" value="UniProtKB-EC"/>
</dbReference>
<evidence type="ECO:0000256" key="1">
    <source>
        <dbReference type="ARBA" id="ARBA00008876"/>
    </source>
</evidence>
<name>A0A9D2M8F4_9FIRM</name>
<dbReference type="NCBIfam" id="NF004885">
    <property type="entry name" value="PRK06246.1"/>
    <property type="match status" value="1"/>
</dbReference>
<evidence type="ECO:0000259" key="7">
    <source>
        <dbReference type="Pfam" id="PF05681"/>
    </source>
</evidence>
<dbReference type="EC" id="4.2.1.2" evidence="8"/>
<keyword evidence="2" id="KW-0004">4Fe-4S</keyword>
<evidence type="ECO:0000256" key="6">
    <source>
        <dbReference type="ARBA" id="ARBA00023239"/>
    </source>
</evidence>
<dbReference type="Pfam" id="PF05681">
    <property type="entry name" value="Fumerase"/>
    <property type="match status" value="1"/>
</dbReference>
<protein>
    <submittedName>
        <fullName evidence="8">Fumarate hydratase</fullName>
        <ecNumber evidence="8">4.2.1.2</ecNumber>
    </submittedName>
</protein>
<dbReference type="Proteomes" id="UP000886803">
    <property type="component" value="Unassembled WGS sequence"/>
</dbReference>
<evidence type="ECO:0000313" key="9">
    <source>
        <dbReference type="Proteomes" id="UP000886803"/>
    </source>
</evidence>
<dbReference type="InterPro" id="IPR051208">
    <property type="entry name" value="Class-I_Fumarase/Tartrate_DH"/>
</dbReference>
<dbReference type="PANTHER" id="PTHR30389">
    <property type="entry name" value="FUMARATE HYDRATASE-RELATED"/>
    <property type="match status" value="1"/>
</dbReference>
<evidence type="ECO:0000313" key="8">
    <source>
        <dbReference type="EMBL" id="HJB42744.1"/>
    </source>
</evidence>
<feature type="domain" description="Fe-S hydro-lyase tartrate dehydratase alpha-type catalytic" evidence="7">
    <location>
        <begin position="12"/>
        <end position="277"/>
    </location>
</feature>
<keyword evidence="4" id="KW-0408">Iron</keyword>